<sequence length="87" mass="7665">MRSVVTGASAALGSVAAAGFAGAGFAGVTGGAAAGCAAAGDGTTASGFFAAAASRLRARRAALADFGAAGAASAAVFVASGVPVSAG</sequence>
<dbReference type="AlphaFoldDB" id="A0A3A5MK00"/>
<evidence type="ECO:0000313" key="2">
    <source>
        <dbReference type="EMBL" id="RJT84572.1"/>
    </source>
</evidence>
<protein>
    <submittedName>
        <fullName evidence="2">Uncharacterized protein</fullName>
    </submittedName>
</protein>
<gene>
    <name evidence="2" type="ORF">D6T64_20605</name>
</gene>
<evidence type="ECO:0000256" key="1">
    <source>
        <dbReference type="SAM" id="SignalP"/>
    </source>
</evidence>
<dbReference type="InterPro" id="IPR017756">
    <property type="entry name" value="TM_Gly-Cys-Arg_CS"/>
</dbReference>
<organism evidence="2 3">
    <name type="scientific">Cryobacterium melibiosiphilum</name>
    <dbReference type="NCBI Taxonomy" id="995039"/>
    <lineage>
        <taxon>Bacteria</taxon>
        <taxon>Bacillati</taxon>
        <taxon>Actinomycetota</taxon>
        <taxon>Actinomycetes</taxon>
        <taxon>Micrococcales</taxon>
        <taxon>Microbacteriaceae</taxon>
        <taxon>Cryobacterium</taxon>
    </lineage>
</organism>
<dbReference type="EMBL" id="QZVS01000097">
    <property type="protein sequence ID" value="RJT84572.1"/>
    <property type="molecule type" value="Genomic_DNA"/>
</dbReference>
<name>A0A3A5MK00_9MICO</name>
<proteinExistence type="predicted"/>
<feature type="chain" id="PRO_5039013798" evidence="1">
    <location>
        <begin position="24"/>
        <end position="87"/>
    </location>
</feature>
<keyword evidence="3" id="KW-1185">Reference proteome</keyword>
<evidence type="ECO:0000313" key="3">
    <source>
        <dbReference type="Proteomes" id="UP000272015"/>
    </source>
</evidence>
<dbReference type="Proteomes" id="UP000272015">
    <property type="component" value="Unassembled WGS sequence"/>
</dbReference>
<accession>A0A3A5MK00</accession>
<keyword evidence="1" id="KW-0732">Signal</keyword>
<feature type="signal peptide" evidence="1">
    <location>
        <begin position="1"/>
        <end position="23"/>
    </location>
</feature>
<reference evidence="2 3" key="1">
    <citation type="submission" date="2018-09" db="EMBL/GenBank/DDBJ databases">
        <title>Novel species of Cryobacterium.</title>
        <authorList>
            <person name="Liu Q."/>
            <person name="Xin Y.-H."/>
        </authorList>
    </citation>
    <scope>NUCLEOTIDE SEQUENCE [LARGE SCALE GENOMIC DNA]</scope>
    <source>
        <strain evidence="2 3">Hh39</strain>
    </source>
</reference>
<dbReference type="NCBIfam" id="TIGR03382">
    <property type="entry name" value="GC_trans_RRR"/>
    <property type="match status" value="1"/>
</dbReference>
<comment type="caution">
    <text evidence="2">The sequence shown here is derived from an EMBL/GenBank/DDBJ whole genome shotgun (WGS) entry which is preliminary data.</text>
</comment>